<dbReference type="Proteomes" id="UP001596142">
    <property type="component" value="Unassembled WGS sequence"/>
</dbReference>
<evidence type="ECO:0000313" key="3">
    <source>
        <dbReference type="Proteomes" id="UP001596142"/>
    </source>
</evidence>
<accession>A0ABW0YJ65</accession>
<sequence length="240" mass="27516">MEVKVMTYNIHHGKGMDRKVDINRIADVIAQSNIDIVGLNEVDKHFSRRSNHMDQISILAEKLNMYEAFSASITLKSKKSTSLRQYGNAILSRFPILSKKTYQFDFVPGLLEGRSLMQTSIQVNSKVVYFNITHLSLNPFLHRMQTKFIMNQLTENPPSIIMGDFNMRPESEGWRKITRKGQDVWHFAGNGKGHTYPSLQPRLRLDYIFTSNNIEVTEAEVVTTHPKASDHLPLKACLHI</sequence>
<dbReference type="InterPro" id="IPR036691">
    <property type="entry name" value="Endo/exonu/phosph_ase_sf"/>
</dbReference>
<keyword evidence="2" id="KW-0540">Nuclease</keyword>
<dbReference type="PANTHER" id="PTHR14859:SF15">
    <property type="entry name" value="ENDONUCLEASE_EXONUCLEASE_PHOSPHATASE DOMAIN-CONTAINING PROTEIN"/>
    <property type="match status" value="1"/>
</dbReference>
<dbReference type="SUPFAM" id="SSF56219">
    <property type="entry name" value="DNase I-like"/>
    <property type="match status" value="1"/>
</dbReference>
<dbReference type="PANTHER" id="PTHR14859">
    <property type="entry name" value="CALCOFLUOR WHITE HYPERSENSITIVE PROTEIN PRECURSOR"/>
    <property type="match status" value="1"/>
</dbReference>
<keyword evidence="2" id="KW-0378">Hydrolase</keyword>
<dbReference type="InterPro" id="IPR051916">
    <property type="entry name" value="GPI-anchor_lipid_remodeler"/>
</dbReference>
<protein>
    <submittedName>
        <fullName evidence="2">Endonuclease/exonuclease/phosphatase family protein</fullName>
    </submittedName>
</protein>
<reference evidence="3" key="1">
    <citation type="journal article" date="2019" name="Int. J. Syst. Evol. Microbiol.">
        <title>The Global Catalogue of Microorganisms (GCM) 10K type strain sequencing project: providing services to taxonomists for standard genome sequencing and annotation.</title>
        <authorList>
            <consortium name="The Broad Institute Genomics Platform"/>
            <consortium name="The Broad Institute Genome Sequencing Center for Infectious Disease"/>
            <person name="Wu L."/>
            <person name="Ma J."/>
        </authorList>
    </citation>
    <scope>NUCLEOTIDE SEQUENCE [LARGE SCALE GENOMIC DNA]</scope>
    <source>
        <strain evidence="3">CECT 7184</strain>
    </source>
</reference>
<keyword evidence="3" id="KW-1185">Reference proteome</keyword>
<keyword evidence="2" id="KW-0255">Endonuclease</keyword>
<proteinExistence type="predicted"/>
<comment type="caution">
    <text evidence="2">The sequence shown here is derived from an EMBL/GenBank/DDBJ whole genome shotgun (WGS) entry which is preliminary data.</text>
</comment>
<feature type="domain" description="Endonuclease/exonuclease/phosphatase" evidence="1">
    <location>
        <begin position="6"/>
        <end position="231"/>
    </location>
</feature>
<dbReference type="Pfam" id="PF03372">
    <property type="entry name" value="Exo_endo_phos"/>
    <property type="match status" value="1"/>
</dbReference>
<gene>
    <name evidence="2" type="ORF">ACFPU1_03000</name>
</gene>
<name>A0ABW0YJ65_9BACI</name>
<dbReference type="Gene3D" id="3.60.10.10">
    <property type="entry name" value="Endonuclease/exonuclease/phosphatase"/>
    <property type="match status" value="1"/>
</dbReference>
<dbReference type="RefSeq" id="WP_385938426.1">
    <property type="nucleotide sequence ID" value="NZ_JBHSOZ010000003.1"/>
</dbReference>
<evidence type="ECO:0000313" key="2">
    <source>
        <dbReference type="EMBL" id="MFC5711741.1"/>
    </source>
</evidence>
<dbReference type="InterPro" id="IPR005135">
    <property type="entry name" value="Endo/exonuclease/phosphatase"/>
</dbReference>
<organism evidence="2 3">
    <name type="scientific">Thalassorhabdus alkalitolerans</name>
    <dbReference type="NCBI Taxonomy" id="2282697"/>
    <lineage>
        <taxon>Bacteria</taxon>
        <taxon>Bacillati</taxon>
        <taxon>Bacillota</taxon>
        <taxon>Bacilli</taxon>
        <taxon>Bacillales</taxon>
        <taxon>Bacillaceae</taxon>
        <taxon>Thalassorhabdus</taxon>
    </lineage>
</organism>
<dbReference type="EMBL" id="JBHSOZ010000003">
    <property type="protein sequence ID" value="MFC5711741.1"/>
    <property type="molecule type" value="Genomic_DNA"/>
</dbReference>
<dbReference type="GO" id="GO:0004519">
    <property type="term" value="F:endonuclease activity"/>
    <property type="evidence" value="ECO:0007669"/>
    <property type="project" value="UniProtKB-KW"/>
</dbReference>
<evidence type="ECO:0000259" key="1">
    <source>
        <dbReference type="Pfam" id="PF03372"/>
    </source>
</evidence>